<dbReference type="EMBL" id="LR797043">
    <property type="protein sequence ID" value="CAB4183308.1"/>
    <property type="molecule type" value="Genomic_DNA"/>
</dbReference>
<gene>
    <name evidence="2" type="ORF">UFOVP1080_49</name>
    <name evidence="3" type="ORF">UFOVP1321_37</name>
    <name evidence="4" type="ORF">UFOVP1432_26</name>
    <name evidence="5" type="ORF">UFOVP1528_14</name>
    <name evidence="1" type="ORF">UFOVP905_13</name>
</gene>
<name>A0A6J5QQN9_9CAUD</name>
<dbReference type="EMBL" id="LR797390">
    <property type="protein sequence ID" value="CAB4212594.1"/>
    <property type="molecule type" value="Genomic_DNA"/>
</dbReference>
<dbReference type="EMBL" id="LR797266">
    <property type="protein sequence ID" value="CAB4197723.1"/>
    <property type="molecule type" value="Genomic_DNA"/>
</dbReference>
<evidence type="ECO:0000313" key="4">
    <source>
        <dbReference type="EMBL" id="CAB4212594.1"/>
    </source>
</evidence>
<evidence type="ECO:0000313" key="1">
    <source>
        <dbReference type="EMBL" id="CAB4169883.1"/>
    </source>
</evidence>
<reference evidence="2" key="1">
    <citation type="submission" date="2020-05" db="EMBL/GenBank/DDBJ databases">
        <authorList>
            <person name="Chiriac C."/>
            <person name="Salcher M."/>
            <person name="Ghai R."/>
            <person name="Kavagutti S V."/>
        </authorList>
    </citation>
    <scope>NUCLEOTIDE SEQUENCE</scope>
</reference>
<evidence type="ECO:0000313" key="2">
    <source>
        <dbReference type="EMBL" id="CAB4183308.1"/>
    </source>
</evidence>
<proteinExistence type="predicted"/>
<sequence length="69" mass="7077">MILCIRCGKKAINKIYLACPVCKEVDNQDQTHFSPPTILVSDYGGSSGGGGDSGGGGTLSEAIAEVMKS</sequence>
<evidence type="ECO:0000313" key="5">
    <source>
        <dbReference type="EMBL" id="CAB5227209.1"/>
    </source>
</evidence>
<dbReference type="EMBL" id="LR796848">
    <property type="protein sequence ID" value="CAB4169883.1"/>
    <property type="molecule type" value="Genomic_DNA"/>
</dbReference>
<accession>A0A6J5QQN9</accession>
<evidence type="ECO:0000313" key="3">
    <source>
        <dbReference type="EMBL" id="CAB4197723.1"/>
    </source>
</evidence>
<dbReference type="EMBL" id="LR798375">
    <property type="protein sequence ID" value="CAB5227209.1"/>
    <property type="molecule type" value="Genomic_DNA"/>
</dbReference>
<protein>
    <submittedName>
        <fullName evidence="2">Uncharacterized protein</fullName>
    </submittedName>
</protein>
<organism evidence="2">
    <name type="scientific">uncultured Caudovirales phage</name>
    <dbReference type="NCBI Taxonomy" id="2100421"/>
    <lineage>
        <taxon>Viruses</taxon>
        <taxon>Duplodnaviria</taxon>
        <taxon>Heunggongvirae</taxon>
        <taxon>Uroviricota</taxon>
        <taxon>Caudoviricetes</taxon>
        <taxon>Peduoviridae</taxon>
        <taxon>Maltschvirus</taxon>
        <taxon>Maltschvirus maltsch</taxon>
    </lineage>
</organism>